<proteinExistence type="predicted"/>
<comment type="caution">
    <text evidence="1">The sequence shown here is derived from an EMBL/GenBank/DDBJ whole genome shotgun (WGS) entry which is preliminary data.</text>
</comment>
<evidence type="ECO:0000313" key="1">
    <source>
        <dbReference type="EMBL" id="MFB9133964.1"/>
    </source>
</evidence>
<accession>A0ABV5HIG5</accession>
<name>A0ABV5HIG5_9VIBR</name>
<protein>
    <submittedName>
        <fullName evidence="1">Uncharacterized protein</fullName>
    </submittedName>
</protein>
<dbReference type="RefSeq" id="WP_390189614.1">
    <property type="nucleotide sequence ID" value="NZ_JBHMEP010000001.1"/>
</dbReference>
<organism evidence="1 2">
    <name type="scientific">Vibrio olivae</name>
    <dbReference type="NCBI Taxonomy" id="1243002"/>
    <lineage>
        <taxon>Bacteria</taxon>
        <taxon>Pseudomonadati</taxon>
        <taxon>Pseudomonadota</taxon>
        <taxon>Gammaproteobacteria</taxon>
        <taxon>Vibrionales</taxon>
        <taxon>Vibrionaceae</taxon>
        <taxon>Vibrio</taxon>
    </lineage>
</organism>
<reference evidence="1 2" key="1">
    <citation type="submission" date="2024-09" db="EMBL/GenBank/DDBJ databases">
        <authorList>
            <person name="Sun Q."/>
            <person name="Mori K."/>
        </authorList>
    </citation>
    <scope>NUCLEOTIDE SEQUENCE [LARGE SCALE GENOMIC DNA]</scope>
    <source>
        <strain evidence="1 2">CECT 8064</strain>
    </source>
</reference>
<evidence type="ECO:0000313" key="2">
    <source>
        <dbReference type="Proteomes" id="UP001589645"/>
    </source>
</evidence>
<dbReference type="Proteomes" id="UP001589645">
    <property type="component" value="Unassembled WGS sequence"/>
</dbReference>
<keyword evidence="2" id="KW-1185">Reference proteome</keyword>
<sequence>MKASELKNLLYAIPNDPDIVTGDEWLPEQLVEARIEGDLLFFKFDNAPEESQGEEEGRGFVEHEVKMIRQRLAQLLEEPSNTETKTDALLALVLMAHELSSSEVIEILEQPTIPAYVSRGDSSS</sequence>
<gene>
    <name evidence="1" type="ORF">ACFFUV_03145</name>
</gene>
<dbReference type="EMBL" id="JBHMEP010000001">
    <property type="protein sequence ID" value="MFB9133964.1"/>
    <property type="molecule type" value="Genomic_DNA"/>
</dbReference>